<feature type="transmembrane region" description="Helical" evidence="13">
    <location>
        <begin position="480"/>
        <end position="505"/>
    </location>
</feature>
<keyword evidence="7" id="KW-0618">Plastoquinone</keyword>
<dbReference type="PRINTS" id="PR01434">
    <property type="entry name" value="NADHDHGNASE5"/>
</dbReference>
<evidence type="ECO:0000256" key="2">
    <source>
        <dbReference type="ARBA" id="ARBA00022448"/>
    </source>
</evidence>
<dbReference type="RefSeq" id="YP_009570165.1">
    <property type="nucleotide sequence ID" value="NC_041271.1"/>
</dbReference>
<evidence type="ECO:0000256" key="3">
    <source>
        <dbReference type="ARBA" id="ARBA00022528"/>
    </source>
</evidence>
<keyword evidence="2 13" id="KW-0813">Transport</keyword>
<dbReference type="InterPro" id="IPR001750">
    <property type="entry name" value="ND/Mrp_TM"/>
</dbReference>
<dbReference type="EMBL" id="MK397879">
    <property type="protein sequence ID" value="QBC68530.1"/>
    <property type="molecule type" value="Genomic_DNA"/>
</dbReference>
<comment type="similarity">
    <text evidence="13">Belongs to the complex I subunit 2 family.</text>
</comment>
<comment type="catalytic activity">
    <reaction evidence="13">
        <text>a quinone + NADH + 5 H(+)(in) = a quinol + NAD(+) + 4 H(+)(out)</text>
        <dbReference type="Rhea" id="RHEA:57888"/>
        <dbReference type="ChEBI" id="CHEBI:15378"/>
        <dbReference type="ChEBI" id="CHEBI:24646"/>
        <dbReference type="ChEBI" id="CHEBI:57540"/>
        <dbReference type="ChEBI" id="CHEBI:57945"/>
        <dbReference type="ChEBI" id="CHEBI:132124"/>
    </reaction>
</comment>
<dbReference type="EMBL" id="MK397880">
    <property type="protein sequence ID" value="QBC68614.1"/>
    <property type="molecule type" value="Genomic_DNA"/>
</dbReference>
<dbReference type="PANTHER" id="PTHR22773">
    <property type="entry name" value="NADH DEHYDROGENASE"/>
    <property type="match status" value="1"/>
</dbReference>
<evidence type="ECO:0000256" key="7">
    <source>
        <dbReference type="ARBA" id="ARBA00022957"/>
    </source>
</evidence>
<feature type="transmembrane region" description="Helical" evidence="13">
    <location>
        <begin position="348"/>
        <end position="372"/>
    </location>
</feature>
<feature type="transmembrane region" description="Helical" evidence="13">
    <location>
        <begin position="59"/>
        <end position="79"/>
    </location>
</feature>
<name>A0A411JUF6_NEPMI</name>
<dbReference type="GO" id="GO:0008137">
    <property type="term" value="F:NADH dehydrogenase (ubiquinone) activity"/>
    <property type="evidence" value="ECO:0007669"/>
    <property type="project" value="InterPro"/>
</dbReference>
<dbReference type="GO" id="GO:0005886">
    <property type="term" value="C:plasma membrane"/>
    <property type="evidence" value="ECO:0007669"/>
    <property type="project" value="UniProtKB-SubCell"/>
</dbReference>
<geneLocation type="plastid" evidence="16"/>
<dbReference type="GO" id="GO:0042773">
    <property type="term" value="P:ATP synthesis coupled electron transport"/>
    <property type="evidence" value="ECO:0007669"/>
    <property type="project" value="InterPro"/>
</dbReference>
<protein>
    <recommendedName>
        <fullName evidence="13">NADH-quinone oxidoreductase subunit N</fullName>
        <ecNumber evidence="13">7.1.1.-</ecNumber>
    </recommendedName>
    <alternativeName>
        <fullName evidence="13">NADH dehydrogenase I subunit N</fullName>
    </alternativeName>
    <alternativeName>
        <fullName evidence="13">NDH-1 subunit N</fullName>
    </alternativeName>
</protein>
<evidence type="ECO:0000256" key="11">
    <source>
        <dbReference type="ARBA" id="ARBA00023078"/>
    </source>
</evidence>
<evidence type="ECO:0000256" key="13">
    <source>
        <dbReference type="HAMAP-Rule" id="MF_00445"/>
    </source>
</evidence>
<evidence type="ECO:0000256" key="9">
    <source>
        <dbReference type="ARBA" id="ARBA00022989"/>
    </source>
</evidence>
<dbReference type="EMBL" id="MK397881">
    <property type="protein sequence ID" value="QBC68702.1"/>
    <property type="molecule type" value="Genomic_DNA"/>
</dbReference>
<evidence type="ECO:0000256" key="1">
    <source>
        <dbReference type="ARBA" id="ARBA00004141"/>
    </source>
</evidence>
<dbReference type="NCBIfam" id="TIGR01770">
    <property type="entry name" value="NDH_I_N"/>
    <property type="match status" value="1"/>
</dbReference>
<dbReference type="GeneID" id="39414432"/>
<keyword evidence="13" id="KW-1003">Cell membrane</keyword>
<keyword evidence="16" id="KW-0934">Plastid</keyword>
<dbReference type="Pfam" id="PF19530">
    <property type="entry name" value="Ndh2_N"/>
    <property type="match status" value="1"/>
</dbReference>
<keyword evidence="8 13" id="KW-1278">Translocase</keyword>
<comment type="subcellular location">
    <subcellularLocation>
        <location evidence="13">Cell membrane</location>
        <topology evidence="13">Multi-pass membrane protein</topology>
    </subcellularLocation>
    <subcellularLocation>
        <location evidence="1">Membrane</location>
        <topology evidence="1">Multi-pass membrane protein</topology>
    </subcellularLocation>
</comment>
<dbReference type="HAMAP" id="MF_00445">
    <property type="entry name" value="NDH1_NuoN_1"/>
    <property type="match status" value="1"/>
</dbReference>
<keyword evidence="5 13" id="KW-0874">Quinone</keyword>
<dbReference type="NCBIfam" id="NF002701">
    <property type="entry name" value="PRK02504.1"/>
    <property type="match status" value="1"/>
</dbReference>
<evidence type="ECO:0000256" key="5">
    <source>
        <dbReference type="ARBA" id="ARBA00022719"/>
    </source>
</evidence>
<dbReference type="GeneID" id="39414479"/>
<dbReference type="AlphaFoldDB" id="A0A411JUF6"/>
<feature type="transmembrane region" description="Helical" evidence="13">
    <location>
        <begin position="223"/>
        <end position="244"/>
    </location>
</feature>
<dbReference type="EMBL" id="MK397879">
    <property type="protein sequence ID" value="QBC68529.1"/>
    <property type="molecule type" value="Genomic_DNA"/>
</dbReference>
<organism evidence="16">
    <name type="scientific">Nepenthes mirabilis</name>
    <name type="common">Pitcher plant</name>
    <name type="synonym">Phyllamphora mirabilis</name>
    <dbReference type="NCBI Taxonomy" id="150983"/>
    <lineage>
        <taxon>Eukaryota</taxon>
        <taxon>Viridiplantae</taxon>
        <taxon>Streptophyta</taxon>
        <taxon>Embryophyta</taxon>
        <taxon>Tracheophyta</taxon>
        <taxon>Spermatophyta</taxon>
        <taxon>Magnoliopsida</taxon>
        <taxon>eudicotyledons</taxon>
        <taxon>Gunneridae</taxon>
        <taxon>Pentapetalae</taxon>
        <taxon>Caryophyllales</taxon>
        <taxon>Nepenthaceae</taxon>
        <taxon>Nepenthes</taxon>
    </lineage>
</organism>
<evidence type="ECO:0000259" key="14">
    <source>
        <dbReference type="Pfam" id="PF00361"/>
    </source>
</evidence>
<evidence type="ECO:0000313" key="16">
    <source>
        <dbReference type="EMBL" id="QBC68702.1"/>
    </source>
</evidence>
<feature type="transmembrane region" description="Helical" evidence="13">
    <location>
        <begin position="99"/>
        <end position="119"/>
    </location>
</feature>
<feature type="domain" description="NADH:quinone oxidoreductase/Mrp antiporter transmembrane" evidence="14">
    <location>
        <begin position="146"/>
        <end position="442"/>
    </location>
</feature>
<dbReference type="EMBL" id="MK397880">
    <property type="protein sequence ID" value="QBC68615.1"/>
    <property type="molecule type" value="Genomic_DNA"/>
</dbReference>
<dbReference type="InterPro" id="IPR045693">
    <property type="entry name" value="Ndh2_N"/>
</dbReference>
<comment type="subunit">
    <text evidence="13">NDH-1 is composed of 14 different subunits. Subunits NuoA, H, J, K, L, M, N constitute the membrane sector of the complex.</text>
</comment>
<dbReference type="Pfam" id="PF00361">
    <property type="entry name" value="Proton_antipo_M"/>
    <property type="match status" value="1"/>
</dbReference>
<keyword evidence="6" id="KW-0521">NADP</keyword>
<dbReference type="EMBL" id="MK397881">
    <property type="protein sequence ID" value="QBC68701.1"/>
    <property type="molecule type" value="Genomic_DNA"/>
</dbReference>
<evidence type="ECO:0000256" key="4">
    <source>
        <dbReference type="ARBA" id="ARBA00022692"/>
    </source>
</evidence>
<evidence type="ECO:0000256" key="10">
    <source>
        <dbReference type="ARBA" id="ARBA00023027"/>
    </source>
</evidence>
<feature type="transmembrane region" description="Helical" evidence="13">
    <location>
        <begin position="126"/>
        <end position="143"/>
    </location>
</feature>
<keyword evidence="9 13" id="KW-1133">Transmembrane helix</keyword>
<reference evidence="16" key="1">
    <citation type="journal article" date="2019" name="Mol. Phylogenet. Evol.">
        <title>Plastid phylogenomic insights into the evolution of Caryophyllales.</title>
        <authorList>
            <person name="Yao G."/>
            <person name="Jin J.J."/>
            <person name="Li H.T."/>
            <person name="Yang J.B."/>
            <person name="Shiva Mandala V."/>
            <person name="Croley M."/>
            <person name="Mostow R."/>
            <person name="Douglas N.A."/>
            <person name="Chase M.W."/>
            <person name="Christenhusz M.J."/>
            <person name="Soltis D.E."/>
            <person name="Soltis P.S."/>
            <person name="Smith S.A."/>
            <person name="Brockington S.F."/>
            <person name="Moore M.J."/>
            <person name="Yi T.S."/>
            <person name="Li D.Z."/>
        </authorList>
    </citation>
    <scope>NUCLEOTIDE SEQUENCE</scope>
</reference>
<dbReference type="GO" id="GO:0050136">
    <property type="term" value="F:NADH dehydrogenase (quinone) (non-electrogenic) activity"/>
    <property type="evidence" value="ECO:0007669"/>
    <property type="project" value="UniProtKB-UniRule"/>
</dbReference>
<feature type="transmembrane region" description="Helical" evidence="13">
    <location>
        <begin position="323"/>
        <end position="342"/>
    </location>
</feature>
<keyword evidence="11" id="KW-0793">Thylakoid</keyword>
<evidence type="ECO:0000256" key="12">
    <source>
        <dbReference type="ARBA" id="ARBA00023136"/>
    </source>
</evidence>
<sequence length="510" mass="56651">MIWHVQNENFILDSTRIFMKTFHLLLFDGSFIFPECILIFGLILLLMIDSTSDQKDIPWLYFISSTSLVMSITVLLFRWREEPMISFSGNFQTNNFNEIFQFLILLCSTLCIPLSVEYIECTEMAITEFLLFVLTATLGGMFLCGANDLITIFVAPECFSLCSYLLSGYTKKDVRSNEATTKYLLMGGASSSILVHGFSWLYGSSGGEIELQEIVNGLINTQMYNSPGISIALIFITVGIGFKLSPAPSHQWTPDVYEGSPTPVVAFLSVTSKVAASASATRIFDIPFYFSSNEWHLLLEILAILSMIVGNLIAITQTSMKRMLAYSSIGQIGYVIIGIIVGDSNDGYASMITYMLFYISMNLGTFACIVLFGLRTGTDNIRDYAGLYTKDPFLALSLALCLLSLGGLPPLAGFFGKLYLFWCGWQAGLYFLVSIGLLTSVVSIYYYLKIIKLLMTGRNQEITPHVRNYRKSPLRSKNSIELSMIVCVIASTIPGIAMNPIIAIAQDTLF</sequence>
<keyword evidence="12 13" id="KW-0472">Membrane</keyword>
<comment type="function">
    <text evidence="13">NDH-1 shuttles electrons from NADH, via FMN and iron-sulfur (Fe-S) centers, to quinones in the respiratory chain. The immediate electron acceptor for the enzyme in this species is believed to be ubiquinone. Couples the redox reaction to proton translocation (for every two electrons transferred, four hydrogen ions are translocated across the cytoplasmic membrane), and thus conserves the redox energy in a proton gradient.</text>
</comment>
<proteinExistence type="inferred from homology"/>
<dbReference type="EC" id="7.1.1.-" evidence="13"/>
<dbReference type="GO" id="GO:0009536">
    <property type="term" value="C:plastid"/>
    <property type="evidence" value="ECO:0007669"/>
    <property type="project" value="UniProtKB-ARBA"/>
</dbReference>
<accession>A0A411JUF6</accession>
<feature type="transmembrane region" description="Helical" evidence="13">
    <location>
        <begin position="22"/>
        <end position="47"/>
    </location>
</feature>
<dbReference type="InterPro" id="IPR010096">
    <property type="entry name" value="NADH-Q_OxRdtase_suN/2"/>
</dbReference>
<keyword evidence="4 13" id="KW-0812">Transmembrane</keyword>
<evidence type="ECO:0000256" key="6">
    <source>
        <dbReference type="ARBA" id="ARBA00022857"/>
    </source>
</evidence>
<keyword evidence="10 13" id="KW-0520">NAD</keyword>
<feature type="domain" description="NAD(P)H-quinone oxidoreductase subunit 2 N-terminal" evidence="15">
    <location>
        <begin position="18"/>
        <end position="117"/>
    </location>
</feature>
<dbReference type="RefSeq" id="YP_009570150.1">
    <property type="nucleotide sequence ID" value="NC_041271.1"/>
</dbReference>
<feature type="transmembrane region" description="Helical" evidence="13">
    <location>
        <begin position="296"/>
        <end position="316"/>
    </location>
</feature>
<evidence type="ECO:0000259" key="15">
    <source>
        <dbReference type="Pfam" id="PF19530"/>
    </source>
</evidence>
<keyword evidence="13" id="KW-0830">Ubiquinone</keyword>
<feature type="transmembrane region" description="Helical" evidence="13">
    <location>
        <begin position="427"/>
        <end position="448"/>
    </location>
</feature>
<gene>
    <name evidence="16" type="primary">ndhB</name>
    <name evidence="13" type="synonym">nuoN</name>
</gene>
<feature type="transmembrane region" description="Helical" evidence="13">
    <location>
        <begin position="393"/>
        <end position="415"/>
    </location>
</feature>
<keyword evidence="3" id="KW-0150">Chloroplast</keyword>
<dbReference type="GO" id="GO:0048038">
    <property type="term" value="F:quinone binding"/>
    <property type="evidence" value="ECO:0007669"/>
    <property type="project" value="UniProtKB-KW"/>
</dbReference>
<evidence type="ECO:0000256" key="8">
    <source>
        <dbReference type="ARBA" id="ARBA00022967"/>
    </source>
</evidence>